<feature type="binding site" evidence="14">
    <location>
        <position position="87"/>
    </location>
    <ligand>
        <name>Zn(2+)</name>
        <dbReference type="ChEBI" id="CHEBI:29105"/>
        <note>catalytic</note>
    </ligand>
</feature>
<dbReference type="AlphaFoldDB" id="A0A285MWG1"/>
<feature type="binding site" evidence="13">
    <location>
        <begin position="76"/>
        <end position="82"/>
    </location>
    <ligand>
        <name>substrate</name>
    </ligand>
</feature>
<feature type="domain" description="CMP/dCMP-type deaminase" evidence="16">
    <location>
        <begin position="35"/>
        <end position="172"/>
    </location>
</feature>
<comment type="function">
    <text evidence="2 15">This enzyme scavenges exogenous and endogenous cytidine and 2'-deoxycytidine for UMP synthesis.</text>
</comment>
<evidence type="ECO:0000256" key="3">
    <source>
        <dbReference type="ARBA" id="ARBA00006576"/>
    </source>
</evidence>
<dbReference type="InterPro" id="IPR050202">
    <property type="entry name" value="Cyt/Deoxycyt_deaminase"/>
</dbReference>
<dbReference type="PANTHER" id="PTHR11644:SF2">
    <property type="entry name" value="CYTIDINE DEAMINASE"/>
    <property type="match status" value="1"/>
</dbReference>
<name>A0A285MWG1_9FLAO</name>
<comment type="catalytic activity">
    <reaction evidence="10 15">
        <text>2'-deoxycytidine + H2O + H(+) = 2'-deoxyuridine + NH4(+)</text>
        <dbReference type="Rhea" id="RHEA:13433"/>
        <dbReference type="ChEBI" id="CHEBI:15377"/>
        <dbReference type="ChEBI" id="CHEBI:15378"/>
        <dbReference type="ChEBI" id="CHEBI:15698"/>
        <dbReference type="ChEBI" id="CHEBI:16450"/>
        <dbReference type="ChEBI" id="CHEBI:28938"/>
        <dbReference type="EC" id="3.5.4.5"/>
    </reaction>
</comment>
<evidence type="ECO:0000313" key="18">
    <source>
        <dbReference type="Proteomes" id="UP000219048"/>
    </source>
</evidence>
<dbReference type="NCBIfam" id="NF004064">
    <property type="entry name" value="PRK05578.1"/>
    <property type="match status" value="1"/>
</dbReference>
<evidence type="ECO:0000256" key="14">
    <source>
        <dbReference type="PIRSR" id="PIRSR606262-3"/>
    </source>
</evidence>
<evidence type="ECO:0000256" key="13">
    <source>
        <dbReference type="PIRSR" id="PIRSR606262-2"/>
    </source>
</evidence>
<dbReference type="EC" id="3.5.4.5" evidence="4 15"/>
<evidence type="ECO:0000256" key="2">
    <source>
        <dbReference type="ARBA" id="ARBA00003949"/>
    </source>
</evidence>
<comment type="similarity">
    <text evidence="3 15">Belongs to the cytidine and deoxycytidylate deaminase family.</text>
</comment>
<dbReference type="GO" id="GO:0042802">
    <property type="term" value="F:identical protein binding"/>
    <property type="evidence" value="ECO:0007669"/>
    <property type="project" value="UniProtKB-ARBA"/>
</dbReference>
<evidence type="ECO:0000256" key="10">
    <source>
        <dbReference type="ARBA" id="ARBA00049252"/>
    </source>
</evidence>
<dbReference type="EMBL" id="OBEH01000006">
    <property type="protein sequence ID" value="SNZ01522.1"/>
    <property type="molecule type" value="Genomic_DNA"/>
</dbReference>
<proteinExistence type="inferred from homology"/>
<protein>
    <recommendedName>
        <fullName evidence="5 15">Cytidine deaminase</fullName>
        <ecNumber evidence="4 15">3.5.4.5</ecNumber>
    </recommendedName>
    <alternativeName>
        <fullName evidence="9 15">Cytidine aminohydrolase</fullName>
    </alternativeName>
</protein>
<evidence type="ECO:0000256" key="9">
    <source>
        <dbReference type="ARBA" id="ARBA00032005"/>
    </source>
</evidence>
<dbReference type="Gene3D" id="3.40.140.10">
    <property type="entry name" value="Cytidine Deaminase, domain 2"/>
    <property type="match status" value="1"/>
</dbReference>
<evidence type="ECO:0000313" key="17">
    <source>
        <dbReference type="EMBL" id="SNZ01522.1"/>
    </source>
</evidence>
<evidence type="ECO:0000256" key="7">
    <source>
        <dbReference type="ARBA" id="ARBA00022801"/>
    </source>
</evidence>
<comment type="cofactor">
    <cofactor evidence="1 14 15">
        <name>Zn(2+)</name>
        <dbReference type="ChEBI" id="CHEBI:29105"/>
    </cofactor>
</comment>
<dbReference type="PANTHER" id="PTHR11644">
    <property type="entry name" value="CYTIDINE DEAMINASE"/>
    <property type="match status" value="1"/>
</dbReference>
<accession>A0A285MWG1</accession>
<dbReference type="InterPro" id="IPR016193">
    <property type="entry name" value="Cytidine_deaminase-like"/>
</dbReference>
<feature type="binding site" evidence="14">
    <location>
        <position position="126"/>
    </location>
    <ligand>
        <name>Zn(2+)</name>
        <dbReference type="ChEBI" id="CHEBI:29105"/>
        <note>catalytic</note>
    </ligand>
</feature>
<dbReference type="GO" id="GO:0072527">
    <property type="term" value="P:pyrimidine-containing compound metabolic process"/>
    <property type="evidence" value="ECO:0007669"/>
    <property type="project" value="UniProtKB-ARBA"/>
</dbReference>
<evidence type="ECO:0000256" key="8">
    <source>
        <dbReference type="ARBA" id="ARBA00022833"/>
    </source>
</evidence>
<dbReference type="InterPro" id="IPR006262">
    <property type="entry name" value="Cyt_deam_tetra"/>
</dbReference>
<dbReference type="PROSITE" id="PS00903">
    <property type="entry name" value="CYT_DCMP_DEAMINASES_1"/>
    <property type="match status" value="1"/>
</dbReference>
<dbReference type="GO" id="GO:0005829">
    <property type="term" value="C:cytosol"/>
    <property type="evidence" value="ECO:0007669"/>
    <property type="project" value="TreeGrafter"/>
</dbReference>
<dbReference type="Proteomes" id="UP000219048">
    <property type="component" value="Unassembled WGS sequence"/>
</dbReference>
<dbReference type="GO" id="GO:0004126">
    <property type="term" value="F:cytidine deaminase activity"/>
    <property type="evidence" value="ECO:0007669"/>
    <property type="project" value="UniProtKB-UniRule"/>
</dbReference>
<dbReference type="PROSITE" id="PS51747">
    <property type="entry name" value="CYT_DCMP_DEAMINASES_2"/>
    <property type="match status" value="1"/>
</dbReference>
<evidence type="ECO:0000256" key="15">
    <source>
        <dbReference type="RuleBase" id="RU364006"/>
    </source>
</evidence>
<keyword evidence="18" id="KW-1185">Reference proteome</keyword>
<evidence type="ECO:0000256" key="11">
    <source>
        <dbReference type="ARBA" id="ARBA00049558"/>
    </source>
</evidence>
<dbReference type="GO" id="GO:0008270">
    <property type="term" value="F:zinc ion binding"/>
    <property type="evidence" value="ECO:0007669"/>
    <property type="project" value="UniProtKB-UniRule"/>
</dbReference>
<keyword evidence="8 14" id="KW-0862">Zinc</keyword>
<feature type="binding site" evidence="14">
    <location>
        <position position="129"/>
    </location>
    <ligand>
        <name>Zn(2+)</name>
        <dbReference type="ChEBI" id="CHEBI:29105"/>
        <note>catalytic</note>
    </ligand>
</feature>
<sequence length="177" mass="19277">MAGFLIFGQDPIQIMEKKQIGFELTIFNNIEELSQTEQKLLTDAEKARENAYSPYSNFKVGAAVLLENGEVVIGNNQENSSYPSGLCAERVAVFQAGAIYPGVTIKTIAISATSKDYVVDKPAGPCGNCRQSIIEYEQKQKSPISILLRGEVGPIYKCDSMAHILPLAFSSSFLSDS</sequence>
<dbReference type="Pfam" id="PF00383">
    <property type="entry name" value="dCMP_cyt_deam_1"/>
    <property type="match status" value="1"/>
</dbReference>
<evidence type="ECO:0000256" key="1">
    <source>
        <dbReference type="ARBA" id="ARBA00001947"/>
    </source>
</evidence>
<dbReference type="NCBIfam" id="TIGR01354">
    <property type="entry name" value="cyt_deam_tetra"/>
    <property type="match status" value="1"/>
</dbReference>
<feature type="active site" description="Proton donor" evidence="12">
    <location>
        <position position="89"/>
    </location>
</feature>
<dbReference type="GO" id="GO:0055086">
    <property type="term" value="P:nucleobase-containing small molecule metabolic process"/>
    <property type="evidence" value="ECO:0007669"/>
    <property type="project" value="UniProtKB-ARBA"/>
</dbReference>
<evidence type="ECO:0000256" key="12">
    <source>
        <dbReference type="PIRSR" id="PIRSR606262-1"/>
    </source>
</evidence>
<evidence type="ECO:0000256" key="6">
    <source>
        <dbReference type="ARBA" id="ARBA00022723"/>
    </source>
</evidence>
<keyword evidence="6 14" id="KW-0479">Metal-binding</keyword>
<evidence type="ECO:0000259" key="16">
    <source>
        <dbReference type="PROSITE" id="PS51747"/>
    </source>
</evidence>
<dbReference type="CDD" id="cd01283">
    <property type="entry name" value="cytidine_deaminase"/>
    <property type="match status" value="1"/>
</dbReference>
<comment type="catalytic activity">
    <reaction evidence="11 15">
        <text>cytidine + H2O + H(+) = uridine + NH4(+)</text>
        <dbReference type="Rhea" id="RHEA:16069"/>
        <dbReference type="ChEBI" id="CHEBI:15377"/>
        <dbReference type="ChEBI" id="CHEBI:15378"/>
        <dbReference type="ChEBI" id="CHEBI:16704"/>
        <dbReference type="ChEBI" id="CHEBI:17562"/>
        <dbReference type="ChEBI" id="CHEBI:28938"/>
        <dbReference type="EC" id="3.5.4.5"/>
    </reaction>
</comment>
<dbReference type="InterPro" id="IPR016192">
    <property type="entry name" value="APOBEC/CMP_deaminase_Zn-bd"/>
</dbReference>
<dbReference type="SUPFAM" id="SSF53927">
    <property type="entry name" value="Cytidine deaminase-like"/>
    <property type="match status" value="1"/>
</dbReference>
<reference evidence="18" key="1">
    <citation type="submission" date="2017-09" db="EMBL/GenBank/DDBJ databases">
        <authorList>
            <person name="Varghese N."/>
            <person name="Submissions S."/>
        </authorList>
    </citation>
    <scope>NUCLEOTIDE SEQUENCE [LARGE SCALE GENOMIC DNA]</scope>
    <source>
        <strain evidence="18">DSM 25885</strain>
    </source>
</reference>
<evidence type="ECO:0000256" key="4">
    <source>
        <dbReference type="ARBA" id="ARBA00012783"/>
    </source>
</evidence>
<organism evidence="17 18">
    <name type="scientific">Flagellimonas pacifica</name>
    <dbReference type="NCBI Taxonomy" id="1247520"/>
    <lineage>
        <taxon>Bacteria</taxon>
        <taxon>Pseudomonadati</taxon>
        <taxon>Bacteroidota</taxon>
        <taxon>Flavobacteriia</taxon>
        <taxon>Flavobacteriales</taxon>
        <taxon>Flavobacteriaceae</taxon>
        <taxon>Flagellimonas</taxon>
    </lineage>
</organism>
<dbReference type="InterPro" id="IPR002125">
    <property type="entry name" value="CMP_dCMP_dom"/>
</dbReference>
<evidence type="ECO:0000256" key="5">
    <source>
        <dbReference type="ARBA" id="ARBA00018266"/>
    </source>
</evidence>
<gene>
    <name evidence="17" type="ORF">SAMN06265377_3364</name>
</gene>
<keyword evidence="7 15" id="KW-0378">Hydrolase</keyword>